<sequence length="135" mass="14536">MTESEFKSYYPQFAGFKPAFVLSSCIAQANARFSAFTAEDAEEARRLYAAHKLTLYARTALPDEIVATKEQIAMAGQPPQRITGKKAGEVSVTYAAGASSASSAASTVLADLPETTFGLQLLSLIRLYSRSVYIP</sequence>
<gene>
    <name evidence="1" type="ORF">JYE49_10120</name>
</gene>
<keyword evidence="2" id="KW-1185">Reference proteome</keyword>
<protein>
    <submittedName>
        <fullName evidence="1">DUF4054 domain-containing protein</fullName>
    </submittedName>
</protein>
<dbReference type="EMBL" id="CP068393">
    <property type="protein sequence ID" value="QUC66223.1"/>
    <property type="molecule type" value="Genomic_DNA"/>
</dbReference>
<organism evidence="1 2">
    <name type="scientific">Aristaeella hokkaidonensis</name>
    <dbReference type="NCBI Taxonomy" id="3046382"/>
    <lineage>
        <taxon>Bacteria</taxon>
        <taxon>Bacillati</taxon>
        <taxon>Bacillota</taxon>
        <taxon>Clostridia</taxon>
        <taxon>Eubacteriales</taxon>
        <taxon>Aristaeellaceae</taxon>
        <taxon>Aristaeella</taxon>
    </lineage>
</organism>
<proteinExistence type="predicted"/>
<reference evidence="1" key="1">
    <citation type="submission" date="2021-01" db="EMBL/GenBank/DDBJ databases">
        <title>Complete genome sequence of Clostridiales bacterium R-7.</title>
        <authorList>
            <person name="Mahoney-Kurpe S.C."/>
            <person name="Palevich N."/>
            <person name="Koike S."/>
            <person name="Moon C.D."/>
            <person name="Attwood G.T."/>
        </authorList>
    </citation>
    <scope>NUCLEOTIDE SEQUENCE</scope>
    <source>
        <strain evidence="1">R-7</strain>
    </source>
</reference>
<accession>A0AC61MX95</accession>
<dbReference type="Proteomes" id="UP000682782">
    <property type="component" value="Chromosome"/>
</dbReference>
<evidence type="ECO:0000313" key="1">
    <source>
        <dbReference type="EMBL" id="QUC66223.1"/>
    </source>
</evidence>
<name>A0AC61MX95_9FIRM</name>
<evidence type="ECO:0000313" key="2">
    <source>
        <dbReference type="Proteomes" id="UP000682782"/>
    </source>
</evidence>